<feature type="domain" description="Glycoside hydrolase family 31 TIM barrel" evidence="3">
    <location>
        <begin position="204"/>
        <end position="503"/>
    </location>
</feature>
<keyword evidence="2" id="KW-0326">Glycosidase</keyword>
<dbReference type="SUPFAM" id="SSF51011">
    <property type="entry name" value="Glycosyl hydrolase domain"/>
    <property type="match status" value="1"/>
</dbReference>
<dbReference type="Gene3D" id="2.60.40.1760">
    <property type="entry name" value="glycosyl hydrolase (family 31)"/>
    <property type="match status" value="1"/>
</dbReference>
<dbReference type="SUPFAM" id="SSF51445">
    <property type="entry name" value="(Trans)glycosidases"/>
    <property type="match status" value="1"/>
</dbReference>
<proteinExistence type="inferred from homology"/>
<gene>
    <name evidence="5" type="ORF">MJA45_07055</name>
</gene>
<dbReference type="GO" id="GO:0030246">
    <property type="term" value="F:carbohydrate binding"/>
    <property type="evidence" value="ECO:0007669"/>
    <property type="project" value="InterPro"/>
</dbReference>
<dbReference type="InterPro" id="IPR017853">
    <property type="entry name" value="GH"/>
</dbReference>
<evidence type="ECO:0000256" key="1">
    <source>
        <dbReference type="ARBA" id="ARBA00007806"/>
    </source>
</evidence>
<dbReference type="GO" id="GO:0004553">
    <property type="term" value="F:hydrolase activity, hydrolyzing O-glycosyl compounds"/>
    <property type="evidence" value="ECO:0007669"/>
    <property type="project" value="InterPro"/>
</dbReference>
<dbReference type="GO" id="GO:0005975">
    <property type="term" value="P:carbohydrate metabolic process"/>
    <property type="evidence" value="ECO:0007669"/>
    <property type="project" value="InterPro"/>
</dbReference>
<evidence type="ECO:0000259" key="4">
    <source>
        <dbReference type="Pfam" id="PF21365"/>
    </source>
</evidence>
<evidence type="ECO:0000313" key="5">
    <source>
        <dbReference type="EMBL" id="WNQ12784.1"/>
    </source>
</evidence>
<dbReference type="EMBL" id="CP130318">
    <property type="protein sequence ID" value="WNQ12784.1"/>
    <property type="molecule type" value="Genomic_DNA"/>
</dbReference>
<evidence type="ECO:0000259" key="3">
    <source>
        <dbReference type="Pfam" id="PF01055"/>
    </source>
</evidence>
<feature type="domain" description="Glycosyl hydrolase family 31 C-terminal" evidence="4">
    <location>
        <begin position="553"/>
        <end position="622"/>
    </location>
</feature>
<keyword evidence="6" id="KW-1185">Reference proteome</keyword>
<sequence length="717" mass="80078">MSRKGTDWMRETAPGVWSGVIGEPEGVSPLEWMGKEPLADALAAMETAGLPFALGELTVERRKGWTLLRIPLEEDEPLYGLGLQLMRMNHRGRTRFLRVNSDPKQDTGESHAPVPLLISARGYGILADTSRVVTFHCGSTVPRTESFTAERTPDRNTDSSWRATPVSPFLELRLPPEGCRIVLFAGPTPLDAVRRYTLWSGGGALPPRWGLGFWHRVPTLYTASEAANEALEFRRRGFPCDVIGLEPGWHSASYPVTYEWARERFPDPAAFVKELGSHGFRINLWEHPYVSPQAGIYPALEPYAGTHGVWGGIAPDYTVPEAQAVYQRQHEDEHVAIGISGYKHDECDGSELTNHAWMFPAHAEFPSGLDGEQMRQLYGLLFQKMTDDLYRRCNRRTYGLVRASGAGAAPMPYVLYSDLYDHRQFVRALCSASFSGLLWTPEVRKAVSEEDWVRRMQTVVFSPLAMLNAWGDGTKPWSFPGTEALIRHCLELRMRLLPYFYTAFARYRYEGVPPFRAMPLVEGFAEAAAAYRESVRHTKTTLNTTDGAYGKTAVREWDDQYMAGDDLLVAPLFAGETSRDVLLPPGGWYGLDSGVRCEGGGVVRLDCPLGHLPVFVREGAVIPLMPALPHVPKPGAKVPVEWCHFGNTPGRGVLYDDDGETFDYEDGRQVWLTAEVIRGDDGRWKGTSTVERGGAETSYLYGLPTWRYGLERLPESP</sequence>
<keyword evidence="2 5" id="KW-0378">Hydrolase</keyword>
<evidence type="ECO:0000256" key="2">
    <source>
        <dbReference type="RuleBase" id="RU361185"/>
    </source>
</evidence>
<name>A0AA96LGG6_9BACL</name>
<dbReference type="Gene3D" id="3.20.20.80">
    <property type="entry name" value="Glycosidases"/>
    <property type="match status" value="1"/>
</dbReference>
<dbReference type="CDD" id="cd14752">
    <property type="entry name" value="GH31_N"/>
    <property type="match status" value="1"/>
</dbReference>
<dbReference type="PANTHER" id="PTHR22762">
    <property type="entry name" value="ALPHA-GLUCOSIDASE"/>
    <property type="match status" value="1"/>
</dbReference>
<dbReference type="InterPro" id="IPR013780">
    <property type="entry name" value="Glyco_hydro_b"/>
</dbReference>
<comment type="similarity">
    <text evidence="1 2">Belongs to the glycosyl hydrolase 31 family.</text>
</comment>
<dbReference type="SUPFAM" id="SSF74650">
    <property type="entry name" value="Galactose mutarotase-like"/>
    <property type="match status" value="1"/>
</dbReference>
<protein>
    <submittedName>
        <fullName evidence="5">Glycoside hydrolase family 31 protein</fullName>
    </submittedName>
</protein>
<reference evidence="5 6" key="1">
    <citation type="submission" date="2022-02" db="EMBL/GenBank/DDBJ databases">
        <title>Paenibacillus sp. MBLB1776 Whole Genome Shotgun Sequencing.</title>
        <authorList>
            <person name="Hwang C.Y."/>
            <person name="Cho E.-S."/>
            <person name="Seo M.-J."/>
        </authorList>
    </citation>
    <scope>NUCLEOTIDE SEQUENCE [LARGE SCALE GENOMIC DNA]</scope>
    <source>
        <strain evidence="5 6">MBLB1776</strain>
    </source>
</reference>
<dbReference type="AlphaFoldDB" id="A0AA96LGG6"/>
<dbReference type="RefSeq" id="WP_315606563.1">
    <property type="nucleotide sequence ID" value="NZ_CP130318.1"/>
</dbReference>
<dbReference type="Pfam" id="PF01055">
    <property type="entry name" value="Glyco_hydro_31_2nd"/>
    <property type="match status" value="1"/>
</dbReference>
<evidence type="ECO:0000313" key="6">
    <source>
        <dbReference type="Proteomes" id="UP001305702"/>
    </source>
</evidence>
<dbReference type="InterPro" id="IPR000322">
    <property type="entry name" value="Glyco_hydro_31_TIM"/>
</dbReference>
<dbReference type="KEGG" id="paun:MJA45_07055"/>
<dbReference type="Gene3D" id="2.60.40.1180">
    <property type="entry name" value="Golgi alpha-mannosidase II"/>
    <property type="match status" value="2"/>
</dbReference>
<dbReference type="Pfam" id="PF21365">
    <property type="entry name" value="Glyco_hydro_31_3rd"/>
    <property type="match status" value="1"/>
</dbReference>
<dbReference type="Proteomes" id="UP001305702">
    <property type="component" value="Chromosome"/>
</dbReference>
<dbReference type="InterPro" id="IPR048395">
    <property type="entry name" value="Glyco_hydro_31_C"/>
</dbReference>
<dbReference type="CDD" id="cd06592">
    <property type="entry name" value="GH31_NET37"/>
    <property type="match status" value="1"/>
</dbReference>
<accession>A0AA96LGG6</accession>
<dbReference type="PANTHER" id="PTHR22762:SF144">
    <property type="entry name" value="ALPHA-XYLOSIDASE"/>
    <property type="match status" value="1"/>
</dbReference>
<dbReference type="InterPro" id="IPR011013">
    <property type="entry name" value="Gal_mutarotase_sf_dom"/>
</dbReference>
<organism evidence="5 6">
    <name type="scientific">Paenibacillus aurantius</name>
    <dbReference type="NCBI Taxonomy" id="2918900"/>
    <lineage>
        <taxon>Bacteria</taxon>
        <taxon>Bacillati</taxon>
        <taxon>Bacillota</taxon>
        <taxon>Bacilli</taxon>
        <taxon>Bacillales</taxon>
        <taxon>Paenibacillaceae</taxon>
        <taxon>Paenibacillus</taxon>
    </lineage>
</organism>